<proteinExistence type="predicted"/>
<comment type="caution">
    <text evidence="1">The sequence shown here is derived from an EMBL/GenBank/DDBJ whole genome shotgun (WGS) entry which is preliminary data.</text>
</comment>
<dbReference type="Proteomes" id="UP000027822">
    <property type="component" value="Unassembled WGS sequence"/>
</dbReference>
<dbReference type="Pfam" id="PF13056">
    <property type="entry name" value="DUF3918"/>
    <property type="match status" value="1"/>
</dbReference>
<evidence type="ECO:0000313" key="2">
    <source>
        <dbReference type="Proteomes" id="UP000027822"/>
    </source>
</evidence>
<gene>
    <name evidence="1" type="ORF">BAMA_21710</name>
</gene>
<dbReference type="STRING" id="574376.BAMA_21710"/>
<reference evidence="1 2" key="1">
    <citation type="submission" date="2014-06" db="EMBL/GenBank/DDBJ databases">
        <title>Draft genome sequence of Bacillus manliponensis JCM 15802 (MCCC 1A00708).</title>
        <authorList>
            <person name="Lai Q."/>
            <person name="Liu Y."/>
            <person name="Shao Z."/>
        </authorList>
    </citation>
    <scope>NUCLEOTIDE SEQUENCE [LARGE SCALE GENOMIC DNA]</scope>
    <source>
        <strain evidence="1 2">JCM 15802</strain>
    </source>
</reference>
<name>A0A073KAW4_9BACI</name>
<organism evidence="1 2">
    <name type="scientific">Bacillus manliponensis</name>
    <dbReference type="NCBI Taxonomy" id="574376"/>
    <lineage>
        <taxon>Bacteria</taxon>
        <taxon>Bacillati</taxon>
        <taxon>Bacillota</taxon>
        <taxon>Bacilli</taxon>
        <taxon>Bacillales</taxon>
        <taxon>Bacillaceae</taxon>
        <taxon>Bacillus</taxon>
        <taxon>Bacillus cereus group</taxon>
    </lineage>
</organism>
<dbReference type="AlphaFoldDB" id="A0A073KAW4"/>
<dbReference type="InterPro" id="IPR025029">
    <property type="entry name" value="DUF3918"/>
</dbReference>
<evidence type="ECO:0000313" key="1">
    <source>
        <dbReference type="EMBL" id="KEK19413.1"/>
    </source>
</evidence>
<keyword evidence="2" id="KW-1185">Reference proteome</keyword>
<dbReference type="EMBL" id="JOTN01000007">
    <property type="protein sequence ID" value="KEK19413.1"/>
    <property type="molecule type" value="Genomic_DNA"/>
</dbReference>
<protein>
    <submittedName>
        <fullName evidence="1">Succinate dehydrogenase</fullName>
    </submittedName>
</protein>
<dbReference type="RefSeq" id="WP_034638698.1">
    <property type="nucleotide sequence ID" value="NZ_CBCSJC010000005.1"/>
</dbReference>
<accession>A0A073KAW4</accession>
<sequence>MKWRSSIIALGLGAAAYEYARRQNLLSKRNVNKARKMLKSYL</sequence>